<evidence type="ECO:0000313" key="1">
    <source>
        <dbReference type="EMBL" id="EAN33586.1"/>
    </source>
</evidence>
<dbReference type="eggNOG" id="ENOG502QWZ4">
    <property type="taxonomic scope" value="Eukaryota"/>
</dbReference>
<keyword evidence="2" id="KW-1185">Reference proteome</keyword>
<dbReference type="Proteomes" id="UP000001949">
    <property type="component" value="Unassembled WGS sequence"/>
</dbReference>
<dbReference type="STRING" id="5875.Q4N8X2"/>
<dbReference type="EMBL" id="AAGK01000001">
    <property type="protein sequence ID" value="EAN33586.1"/>
    <property type="molecule type" value="Genomic_DNA"/>
</dbReference>
<dbReference type="OMA" id="TIISCHT"/>
<gene>
    <name evidence="1" type="ordered locus">TP01_0342</name>
</gene>
<dbReference type="KEGG" id="tpv:TP01_0342"/>
<organism evidence="1 2">
    <name type="scientific">Theileria parva</name>
    <name type="common">East coast fever infection agent</name>
    <dbReference type="NCBI Taxonomy" id="5875"/>
    <lineage>
        <taxon>Eukaryota</taxon>
        <taxon>Sar</taxon>
        <taxon>Alveolata</taxon>
        <taxon>Apicomplexa</taxon>
        <taxon>Aconoidasida</taxon>
        <taxon>Piroplasmida</taxon>
        <taxon>Theileriidae</taxon>
        <taxon>Theileria</taxon>
    </lineage>
</organism>
<reference evidence="1 2" key="1">
    <citation type="journal article" date="2005" name="Science">
        <title>Genome sequence of Theileria parva, a bovine pathogen that transforms lymphocytes.</title>
        <authorList>
            <person name="Gardner M.J."/>
            <person name="Bishop R."/>
            <person name="Shah T."/>
            <person name="de Villiers E.P."/>
            <person name="Carlton J.M."/>
            <person name="Hall N."/>
            <person name="Ren Q."/>
            <person name="Paulsen I.T."/>
            <person name="Pain A."/>
            <person name="Berriman M."/>
            <person name="Wilson R.J.M."/>
            <person name="Sato S."/>
            <person name="Ralph S.A."/>
            <person name="Mann D.J."/>
            <person name="Xiong Z."/>
            <person name="Shallom S.J."/>
            <person name="Weidman J."/>
            <person name="Jiang L."/>
            <person name="Lynn J."/>
            <person name="Weaver B."/>
            <person name="Shoaibi A."/>
            <person name="Domingo A.R."/>
            <person name="Wasawo D."/>
            <person name="Crabtree J."/>
            <person name="Wortman J.R."/>
            <person name="Haas B."/>
            <person name="Angiuoli S.V."/>
            <person name="Creasy T.H."/>
            <person name="Lu C."/>
            <person name="Suh B."/>
            <person name="Silva J.C."/>
            <person name="Utterback T.R."/>
            <person name="Feldblyum T.V."/>
            <person name="Pertea M."/>
            <person name="Allen J."/>
            <person name="Nierman W.C."/>
            <person name="Taracha E.L.N."/>
            <person name="Salzberg S.L."/>
            <person name="White O.R."/>
            <person name="Fitzhugh H.A."/>
            <person name="Morzaria S."/>
            <person name="Venter J.C."/>
            <person name="Fraser C.M."/>
            <person name="Nene V."/>
        </authorList>
    </citation>
    <scope>NUCLEOTIDE SEQUENCE [LARGE SCALE GENOMIC DNA]</scope>
    <source>
        <strain evidence="1 2">Muguga</strain>
    </source>
</reference>
<sequence>MYNSNDILNGEFNIQKCSHLTDKLESNTECNINNCNINRFNPRISVLYDILNNKCKLNKNWNFKVDLISYKSIDDINFLNNLNSFQSYLDTKYKKGKNVVENIDEIGDSNSVTLDDENEEILKYITYYFVEFVCEIERKLKIKNYKQKIVKLLLIIPNIKDYITNYVSDIVVQLPQNTLQIALYYNIYITLSLIIENNLGSLRLNTLSNTIINTYINNRKIHLETDVFESAEDVVDFLCTGGSSNVVVNDGIVSKVDEVVLKCMNVILVNHLYSPETRVLIVKLLKYFYNIIANNVLTNEHTTIVTCNFIYTLELLYDHFHISFYTILCNMSRDNSFKLVKKVNYFNYLYIIKSILIFLSHSIKDLVDNEENLSLSPQLADDWIEILNNCYKIIISEVISDNNKYISNYILLQLIHLYLINVNKVALPYSESRSGDKYQFRKDLGEKLVKLYKLLLENDISDKKILNYLITTIKRIDINFDIGTISVVKESVSLEKVYDYYNKLENGSVKYTILVHNGLKYIMYNTNTNDVIRPKVSLGHVLCKGVPFVSENKIDYKMITSDKLTMMEKLVVNTNDKLINLIPNYINVLIYINQIKTSETVNDSSSIESGVNGDQYKEVYAISKVLNKYDVSKVLENVESPELIQLKDLNFLLTILINNLKNITISTKTRSHCKLKPKLYSIPELSTSLLITGRGTVDEIEVIVNDKYKLDKKTFYYNLYYNNINIVMNIIRFISNHKKFHEVFVLKFLLTHALDNINLCNHNYFIYLINNIISNIITRMALGGGNTKNNKITGSEDNEVSEQSLIREILVLLYNKANNDIVVNILHNFIVKLHENLEARRLVRTQPLFSCLLHKLYTLFKEVSVDDKLLLFNTTLKLQNLIEAIGGERFNDRDHEPDKEHHSVVLLNYIKENITLLNSVNTSKYEVNVYYILLYLNLSGNYNNPRRNRMVNVILFDYLKRTLDVEVRAAIDDIRTDDILETILTIIRHYYEKLNYYINNNVNILAIFNLLYHYIESSDNCGNENEVLVQTYRYLVCIMNKVINKYISYNNNMLFLDCRGYYIENSIERNGDGGKDTGDDEAKLKNYLIYKLMFEVIGLIRILVGKLDVDLHRFNLLVINYIINIRNISIIDKFNNLLSITLNKFVNSSAGVSDYNSVIKVNNTVNEVESGCESEDGVRLDEANKLFKDFINSFIVKHFSNSDVKSSKNGIDGFVKPKITVNCTAENKKLMFYIHYIINILLNNDYINIKVNDTISGDRKGNFDFDFEEFEVAVSEMDINIRCEYISMIFMTIIKTINSKNAGNKVMMINNIISLLLEVINDVNFNVVINILRYIYRCVHSKYINSTTLTNTIHSIKSIYDNSDSRFTINWKLNNSILLLLSTIISCHTLNTNGPISPNSFNDKDVSKLDNHVNGNDSVNKLNIDRDVTDTILRLIKKYKNKYVILFIYYFHQINVILENNKKDNSCAGLSSHETRVVGSVIKYCINNKLLSNDKLYVLVFKYCYRTRHKLLNYLLNDVKDNYNEMIFYVKFHLIQILFPDQVNYDGRCDIPPDSLLIINIILLKLLNDWDIKIRNEVKEKIKKAYIQGNEDEVINEEVYSYEYIILSDLHEYSKTLFYSISEYFISFYNTFIRSKLSSNKGSISDETNDLSVIYEVEDEDDGGLNIIKNILLIIRNKEKNQRLINDLINKLYTYTSCNSLKNTGEVLMNSCGNEDFINEFRVGNIILYALQHIRDDITGEIIINL</sequence>
<dbReference type="GeneID" id="3502952"/>
<dbReference type="InParanoid" id="Q4N8X2"/>
<name>Q4N8X2_THEPA</name>
<dbReference type="VEuPathDB" id="PiroplasmaDB:TpMuguga_01g00342"/>
<dbReference type="RefSeq" id="XP_765869.1">
    <property type="nucleotide sequence ID" value="XM_760776.1"/>
</dbReference>
<comment type="caution">
    <text evidence="1">The sequence shown here is derived from an EMBL/GenBank/DDBJ whole genome shotgun (WGS) entry which is preliminary data.</text>
</comment>
<protein>
    <submittedName>
        <fullName evidence="1">Uncharacterized protein</fullName>
    </submittedName>
</protein>
<accession>Q4N8X2</accession>
<proteinExistence type="predicted"/>
<evidence type="ECO:0000313" key="2">
    <source>
        <dbReference type="Proteomes" id="UP000001949"/>
    </source>
</evidence>